<dbReference type="InParanoid" id="B7FSC6"/>
<dbReference type="RefSeq" id="XP_002177640.1">
    <property type="nucleotide sequence ID" value="XM_002177604.1"/>
</dbReference>
<dbReference type="Pfam" id="PF02545">
    <property type="entry name" value="Maf"/>
    <property type="match status" value="1"/>
</dbReference>
<dbReference type="InterPro" id="IPR029001">
    <property type="entry name" value="ITPase-like_fam"/>
</dbReference>
<protein>
    <recommendedName>
        <fullName evidence="4">Maf-like protein</fullName>
    </recommendedName>
</protein>
<feature type="non-terminal residue" evidence="2">
    <location>
        <position position="204"/>
    </location>
</feature>
<proteinExistence type="predicted"/>
<reference evidence="3" key="2">
    <citation type="submission" date="2008-08" db="EMBL/GenBank/DDBJ databases">
        <authorList>
            <consortium name="Diatom Consortium"/>
            <person name="Grigoriev I."/>
            <person name="Grimwood J."/>
            <person name="Kuo A."/>
            <person name="Otillar R.P."/>
            <person name="Salamov A."/>
            <person name="Detter J.C."/>
            <person name="Lindquist E."/>
            <person name="Shapiro H."/>
            <person name="Lucas S."/>
            <person name="Glavina del Rio T."/>
            <person name="Pitluck S."/>
            <person name="Rokhsar D."/>
            <person name="Bowler C."/>
        </authorList>
    </citation>
    <scope>GENOME REANNOTATION</scope>
    <source>
        <strain evidence="3">CCAP 1055/1</strain>
    </source>
</reference>
<dbReference type="PANTHER" id="PTHR43213:SF4">
    <property type="entry name" value="7-METHYL-GTP PYROPHOSPHATASE"/>
    <property type="match status" value="1"/>
</dbReference>
<dbReference type="Gene3D" id="3.90.950.10">
    <property type="match status" value="1"/>
</dbReference>
<sequence>LLLGSASFSRKLVLQEMGVHFHVCARPIDEKSLGDRTRDAPHVLVRNLASAKMQHLVREIRAGNCTDDLPAPLGRTEWIVLTGDQVVTCDGVILEKPESVQEARDFVRRYASNPPSTVGSCVLTHLPSGTQVSGIDTATVHFDPRLPDDLVDRLLAADAPILSCAGGLMVEHPFVKEHIVRIDGTEDSVMGLSKDLVLRLLDEL</sequence>
<evidence type="ECO:0000313" key="2">
    <source>
        <dbReference type="EMBL" id="EEC50454.1"/>
    </source>
</evidence>
<dbReference type="GO" id="GO:0047429">
    <property type="term" value="F:nucleoside triphosphate diphosphatase activity"/>
    <property type="evidence" value="ECO:0007669"/>
    <property type="project" value="InterPro"/>
</dbReference>
<dbReference type="InterPro" id="IPR003697">
    <property type="entry name" value="Maf-like"/>
</dbReference>
<keyword evidence="1" id="KW-0378">Hydrolase</keyword>
<dbReference type="Proteomes" id="UP000000759">
    <property type="component" value="Chromosome 2"/>
</dbReference>
<dbReference type="HOGENOM" id="CLU_040416_4_1_1"/>
<dbReference type="AlphaFoldDB" id="B7FSC6"/>
<dbReference type="PaxDb" id="2850-Phatr5720"/>
<name>B7FSC6_PHATC</name>
<dbReference type="OrthoDB" id="10267058at2759"/>
<dbReference type="SUPFAM" id="SSF52972">
    <property type="entry name" value="ITPase-like"/>
    <property type="match status" value="1"/>
</dbReference>
<dbReference type="KEGG" id="pti:PHATRDRAFT_5720"/>
<organism evidence="2 3">
    <name type="scientific">Phaeodactylum tricornutum (strain CCAP 1055/1)</name>
    <dbReference type="NCBI Taxonomy" id="556484"/>
    <lineage>
        <taxon>Eukaryota</taxon>
        <taxon>Sar</taxon>
        <taxon>Stramenopiles</taxon>
        <taxon>Ochrophyta</taxon>
        <taxon>Bacillariophyta</taxon>
        <taxon>Bacillariophyceae</taxon>
        <taxon>Bacillariophycidae</taxon>
        <taxon>Naviculales</taxon>
        <taxon>Phaeodactylaceae</taxon>
        <taxon>Phaeodactylum</taxon>
    </lineage>
</organism>
<dbReference type="GeneID" id="7197178"/>
<dbReference type="EMBL" id="CM000606">
    <property type="protein sequence ID" value="EEC50454.1"/>
    <property type="molecule type" value="Genomic_DNA"/>
</dbReference>
<evidence type="ECO:0008006" key="4">
    <source>
        <dbReference type="Google" id="ProtNLM"/>
    </source>
</evidence>
<evidence type="ECO:0000256" key="1">
    <source>
        <dbReference type="ARBA" id="ARBA00022801"/>
    </source>
</evidence>
<dbReference type="PIRSF" id="PIRSF006305">
    <property type="entry name" value="Maf"/>
    <property type="match status" value="1"/>
</dbReference>
<dbReference type="eggNOG" id="KOG1509">
    <property type="taxonomic scope" value="Eukaryota"/>
</dbReference>
<gene>
    <name evidence="2" type="ORF">PHATRDRAFT_5720</name>
</gene>
<reference evidence="2 3" key="1">
    <citation type="journal article" date="2008" name="Nature">
        <title>The Phaeodactylum genome reveals the evolutionary history of diatom genomes.</title>
        <authorList>
            <person name="Bowler C."/>
            <person name="Allen A.E."/>
            <person name="Badger J.H."/>
            <person name="Grimwood J."/>
            <person name="Jabbari K."/>
            <person name="Kuo A."/>
            <person name="Maheswari U."/>
            <person name="Martens C."/>
            <person name="Maumus F."/>
            <person name="Otillar R.P."/>
            <person name="Rayko E."/>
            <person name="Salamov A."/>
            <person name="Vandepoele K."/>
            <person name="Beszteri B."/>
            <person name="Gruber A."/>
            <person name="Heijde M."/>
            <person name="Katinka M."/>
            <person name="Mock T."/>
            <person name="Valentin K."/>
            <person name="Verret F."/>
            <person name="Berges J.A."/>
            <person name="Brownlee C."/>
            <person name="Cadoret J.P."/>
            <person name="Chiovitti A."/>
            <person name="Choi C.J."/>
            <person name="Coesel S."/>
            <person name="De Martino A."/>
            <person name="Detter J.C."/>
            <person name="Durkin C."/>
            <person name="Falciatore A."/>
            <person name="Fournet J."/>
            <person name="Haruta M."/>
            <person name="Huysman M.J."/>
            <person name="Jenkins B.D."/>
            <person name="Jiroutova K."/>
            <person name="Jorgensen R.E."/>
            <person name="Joubert Y."/>
            <person name="Kaplan A."/>
            <person name="Kroger N."/>
            <person name="Kroth P.G."/>
            <person name="La Roche J."/>
            <person name="Lindquist E."/>
            <person name="Lommer M."/>
            <person name="Martin-Jezequel V."/>
            <person name="Lopez P.J."/>
            <person name="Lucas S."/>
            <person name="Mangogna M."/>
            <person name="McGinnis K."/>
            <person name="Medlin L.K."/>
            <person name="Montsant A."/>
            <person name="Oudot-Le Secq M.P."/>
            <person name="Napoli C."/>
            <person name="Obornik M."/>
            <person name="Parker M.S."/>
            <person name="Petit J.L."/>
            <person name="Porcel B.M."/>
            <person name="Poulsen N."/>
            <person name="Robison M."/>
            <person name="Rychlewski L."/>
            <person name="Rynearson T.A."/>
            <person name="Schmutz J."/>
            <person name="Shapiro H."/>
            <person name="Siaut M."/>
            <person name="Stanley M."/>
            <person name="Sussman M.R."/>
            <person name="Taylor A.R."/>
            <person name="Vardi A."/>
            <person name="von Dassow P."/>
            <person name="Vyverman W."/>
            <person name="Willis A."/>
            <person name="Wyrwicz L.S."/>
            <person name="Rokhsar D.S."/>
            <person name="Weissenbach J."/>
            <person name="Armbrust E.V."/>
            <person name="Green B.R."/>
            <person name="Van de Peer Y."/>
            <person name="Grigoriev I.V."/>
        </authorList>
    </citation>
    <scope>NUCLEOTIDE SEQUENCE [LARGE SCALE GENOMIC DNA]</scope>
    <source>
        <strain evidence="2 3">CCAP 1055/1</strain>
    </source>
</reference>
<feature type="non-terminal residue" evidence="2">
    <location>
        <position position="1"/>
    </location>
</feature>
<evidence type="ECO:0000313" key="3">
    <source>
        <dbReference type="Proteomes" id="UP000000759"/>
    </source>
</evidence>
<accession>B7FSC6</accession>
<dbReference type="PANTHER" id="PTHR43213">
    <property type="entry name" value="BIFUNCTIONAL DTTP/UTP PYROPHOSPHATASE/METHYLTRANSFERASE PROTEIN-RELATED"/>
    <property type="match status" value="1"/>
</dbReference>
<keyword evidence="3" id="KW-1185">Reference proteome</keyword>
<dbReference type="STRING" id="556484.B7FSC6"/>